<dbReference type="OrthoDB" id="5556956at2759"/>
<dbReference type="AlphaFoldDB" id="A0A8E2F376"/>
<evidence type="ECO:0000313" key="3">
    <source>
        <dbReference type="Proteomes" id="UP000250140"/>
    </source>
</evidence>
<feature type="region of interest" description="Disordered" evidence="1">
    <location>
        <begin position="195"/>
        <end position="218"/>
    </location>
</feature>
<feature type="compositionally biased region" description="Polar residues" evidence="1">
    <location>
        <begin position="112"/>
        <end position="124"/>
    </location>
</feature>
<protein>
    <submittedName>
        <fullName evidence="2">Uncharacterized protein</fullName>
    </submittedName>
</protein>
<feature type="compositionally biased region" description="Low complexity" evidence="1">
    <location>
        <begin position="20"/>
        <end position="29"/>
    </location>
</feature>
<feature type="region of interest" description="Disordered" evidence="1">
    <location>
        <begin position="1"/>
        <end position="32"/>
    </location>
</feature>
<feature type="compositionally biased region" description="Basic residues" evidence="1">
    <location>
        <begin position="270"/>
        <end position="279"/>
    </location>
</feature>
<feature type="compositionally biased region" description="Gly residues" evidence="1">
    <location>
        <begin position="243"/>
        <end position="252"/>
    </location>
</feature>
<dbReference type="GO" id="GO:0005730">
    <property type="term" value="C:nucleolus"/>
    <property type="evidence" value="ECO:0007669"/>
    <property type="project" value="TreeGrafter"/>
</dbReference>
<feature type="region of interest" description="Disordered" evidence="1">
    <location>
        <begin position="105"/>
        <end position="131"/>
    </location>
</feature>
<name>A0A8E2F376_9PEZI</name>
<dbReference type="EMBL" id="KV749508">
    <property type="protein sequence ID" value="OCL09118.1"/>
    <property type="molecule type" value="Genomic_DNA"/>
</dbReference>
<dbReference type="InterPro" id="IPR027973">
    <property type="entry name" value="FSAF1-like"/>
</dbReference>
<accession>A0A8E2F376</accession>
<feature type="compositionally biased region" description="Basic and acidic residues" evidence="1">
    <location>
        <begin position="209"/>
        <end position="218"/>
    </location>
</feature>
<reference evidence="2 3" key="1">
    <citation type="journal article" date="2016" name="Nat. Commun.">
        <title>Ectomycorrhizal ecology is imprinted in the genome of the dominant symbiotic fungus Cenococcum geophilum.</title>
        <authorList>
            <consortium name="DOE Joint Genome Institute"/>
            <person name="Peter M."/>
            <person name="Kohler A."/>
            <person name="Ohm R.A."/>
            <person name="Kuo A."/>
            <person name="Krutzmann J."/>
            <person name="Morin E."/>
            <person name="Arend M."/>
            <person name="Barry K.W."/>
            <person name="Binder M."/>
            <person name="Choi C."/>
            <person name="Clum A."/>
            <person name="Copeland A."/>
            <person name="Grisel N."/>
            <person name="Haridas S."/>
            <person name="Kipfer T."/>
            <person name="LaButti K."/>
            <person name="Lindquist E."/>
            <person name="Lipzen A."/>
            <person name="Maire R."/>
            <person name="Meier B."/>
            <person name="Mihaltcheva S."/>
            <person name="Molinier V."/>
            <person name="Murat C."/>
            <person name="Poggeler S."/>
            <person name="Quandt C.A."/>
            <person name="Sperisen C."/>
            <person name="Tritt A."/>
            <person name="Tisserant E."/>
            <person name="Crous P.W."/>
            <person name="Henrissat B."/>
            <person name="Nehls U."/>
            <person name="Egli S."/>
            <person name="Spatafora J.W."/>
            <person name="Grigoriev I.V."/>
            <person name="Martin F.M."/>
        </authorList>
    </citation>
    <scope>NUCLEOTIDE SEQUENCE [LARGE SCALE GENOMIC DNA]</scope>
    <source>
        <strain evidence="2 3">CBS 207.34</strain>
    </source>
</reference>
<evidence type="ECO:0000256" key="1">
    <source>
        <dbReference type="SAM" id="MobiDB-lite"/>
    </source>
</evidence>
<evidence type="ECO:0000313" key="2">
    <source>
        <dbReference type="EMBL" id="OCL09118.1"/>
    </source>
</evidence>
<proteinExistence type="predicted"/>
<dbReference type="GO" id="GO:0000462">
    <property type="term" value="P:maturation of SSU-rRNA from tricistronic rRNA transcript (SSU-rRNA, 5.8S rRNA, LSU-rRNA)"/>
    <property type="evidence" value="ECO:0007669"/>
    <property type="project" value="TreeGrafter"/>
</dbReference>
<feature type="compositionally biased region" description="Basic residues" evidence="1">
    <location>
        <begin position="1"/>
        <end position="11"/>
    </location>
</feature>
<organism evidence="2 3">
    <name type="scientific">Glonium stellatum</name>
    <dbReference type="NCBI Taxonomy" id="574774"/>
    <lineage>
        <taxon>Eukaryota</taxon>
        <taxon>Fungi</taxon>
        <taxon>Dikarya</taxon>
        <taxon>Ascomycota</taxon>
        <taxon>Pezizomycotina</taxon>
        <taxon>Dothideomycetes</taxon>
        <taxon>Pleosporomycetidae</taxon>
        <taxon>Gloniales</taxon>
        <taxon>Gloniaceae</taxon>
        <taxon>Glonium</taxon>
    </lineage>
</organism>
<dbReference type="Pfam" id="PF15375">
    <property type="entry name" value="FSAF1"/>
    <property type="match status" value="1"/>
</dbReference>
<feature type="region of interest" description="Disordered" evidence="1">
    <location>
        <begin position="235"/>
        <end position="279"/>
    </location>
</feature>
<dbReference type="PANTHER" id="PTHR28096">
    <property type="entry name" value="PROTEIN FAF1"/>
    <property type="match status" value="1"/>
</dbReference>
<dbReference type="Proteomes" id="UP000250140">
    <property type="component" value="Unassembled WGS sequence"/>
</dbReference>
<keyword evidence="3" id="KW-1185">Reference proteome</keyword>
<dbReference type="PANTHER" id="PTHR28096:SF1">
    <property type="entry name" value="PROTEIN FAF1"/>
    <property type="match status" value="1"/>
</dbReference>
<dbReference type="InterPro" id="IPR053030">
    <property type="entry name" value="Ribosomal_biogenesis_FAF1-like"/>
</dbReference>
<sequence>MAINPGKRKRVTREDLQKRSSSPESSQNSETEDIQAIFKRHFEAKFKPLDPEHKKTKIIKQVEEAQDEDRDSDWDGIISSEEAAVEVIEHSALRVVNERAEKDEIKAFMSSKPPSSGTGAFSKTTKPKPVDIDSDAEALNLKNDLALQRLLRESHLLDTSTSTSSLALSGTNRHKALDMRLQSLGSKASILTQEKMPMSHRKGIQAKALQREERRRREAKENGIILEAAIKMKGGERKRERGVGGPGVGKFKGGTLSLSKKDIESIQGRRGTKGKRGRR</sequence>
<gene>
    <name evidence="2" type="ORF">AOQ84DRAFT_431443</name>
</gene>